<keyword evidence="2" id="KW-1185">Reference proteome</keyword>
<evidence type="ECO:0000313" key="1">
    <source>
        <dbReference type="EMBL" id="NHC37286.1"/>
    </source>
</evidence>
<dbReference type="OrthoDB" id="9882008at2"/>
<dbReference type="Proteomes" id="UP000031532">
    <property type="component" value="Unassembled WGS sequence"/>
</dbReference>
<reference evidence="1 2" key="1">
    <citation type="journal article" date="2015" name="Genome Announc.">
        <title>Draft Genome Sequence of the Terrestrial Cyanobacterium Scytonema millei VB511283, Isolated from Eastern India.</title>
        <authorList>
            <person name="Sen D."/>
            <person name="Chandrababunaidu M.M."/>
            <person name="Singh D."/>
            <person name="Sanghi N."/>
            <person name="Ghorai A."/>
            <person name="Mishra G.P."/>
            <person name="Madduluri M."/>
            <person name="Adhikary S.P."/>
            <person name="Tripathy S."/>
        </authorList>
    </citation>
    <scope>NUCLEOTIDE SEQUENCE [LARGE SCALE GENOMIC DNA]</scope>
    <source>
        <strain evidence="1 2">VB511283</strain>
    </source>
</reference>
<dbReference type="RefSeq" id="WP_039716141.1">
    <property type="nucleotide sequence ID" value="NZ_JTJC03000007.1"/>
</dbReference>
<name>A0A9X5E8H9_9CYAN</name>
<proteinExistence type="predicted"/>
<dbReference type="AlphaFoldDB" id="A0A9X5E8H9"/>
<protein>
    <submittedName>
        <fullName evidence="1">Uncharacterized protein</fullName>
    </submittedName>
</protein>
<evidence type="ECO:0000313" key="2">
    <source>
        <dbReference type="Proteomes" id="UP000031532"/>
    </source>
</evidence>
<accession>A0A9X5E8H9</accession>
<organism evidence="1 2">
    <name type="scientific">Scytonema millei VB511283</name>
    <dbReference type="NCBI Taxonomy" id="1245923"/>
    <lineage>
        <taxon>Bacteria</taxon>
        <taxon>Bacillati</taxon>
        <taxon>Cyanobacteriota</taxon>
        <taxon>Cyanophyceae</taxon>
        <taxon>Nostocales</taxon>
        <taxon>Scytonemataceae</taxon>
        <taxon>Scytonema</taxon>
    </lineage>
</organism>
<sequence>MKFKHSQLLSTKFVAGYLLFPPKNKSKRVRIGRQRSLQQAEGQLPIQVTLIKQQVKTVTPRTQLHQQTKSTKRRVFTIKELFEKYEESYHNALYLEAIKFILEQIFWDSSSYLEE</sequence>
<dbReference type="EMBL" id="JTJC03000007">
    <property type="protein sequence ID" value="NHC37286.1"/>
    <property type="molecule type" value="Genomic_DNA"/>
</dbReference>
<comment type="caution">
    <text evidence="1">The sequence shown here is derived from an EMBL/GenBank/DDBJ whole genome shotgun (WGS) entry which is preliminary data.</text>
</comment>
<gene>
    <name evidence="1" type="ORF">QH73_0022045</name>
</gene>